<proteinExistence type="predicted"/>
<dbReference type="EMBL" id="LFMY01000002">
    <property type="protein sequence ID" value="OKL63372.1"/>
    <property type="molecule type" value="Genomic_DNA"/>
</dbReference>
<dbReference type="AlphaFoldDB" id="A0A1Q5QBQ0"/>
<dbReference type="InterPro" id="IPR021858">
    <property type="entry name" value="Fun_TF"/>
</dbReference>
<dbReference type="PANTHER" id="PTHR37540:SF9">
    <property type="entry name" value="ZN(2)-C6 FUNGAL-TYPE DOMAIN-CONTAINING PROTEIN"/>
    <property type="match status" value="1"/>
</dbReference>
<name>A0A1Q5QBQ0_TALAT</name>
<sequence>MDKSFLFVDSTHVDSTTRKSIRRHVMNGKNVGKTHRRSSRFDLVRRTPYNYDNRTFGRSPRASAENATNAIQSVPCPVANHKNLGNSLLSLSFPMELTSHSLKVINEHFIYVMDKLYPCQLGLSADESKYTWLRVLLTDDAAFLCTMALLEATNELFLRGGVSSTNALRHLSRSLALLKRRLESENAMSDSTLAIIITLILHEQIRNGLRECKIHYEGLKQLIELRGGLDQFERNLTLVLKICK</sequence>
<dbReference type="Pfam" id="PF11951">
    <property type="entry name" value="Fungal_trans_2"/>
    <property type="match status" value="1"/>
</dbReference>
<comment type="caution">
    <text evidence="1">The sequence shown here is derived from an EMBL/GenBank/DDBJ whole genome shotgun (WGS) entry which is preliminary data.</text>
</comment>
<organism evidence="1 2">
    <name type="scientific">Talaromyces atroroseus</name>
    <dbReference type="NCBI Taxonomy" id="1441469"/>
    <lineage>
        <taxon>Eukaryota</taxon>
        <taxon>Fungi</taxon>
        <taxon>Dikarya</taxon>
        <taxon>Ascomycota</taxon>
        <taxon>Pezizomycotina</taxon>
        <taxon>Eurotiomycetes</taxon>
        <taxon>Eurotiomycetidae</taxon>
        <taxon>Eurotiales</taxon>
        <taxon>Trichocomaceae</taxon>
        <taxon>Talaromyces</taxon>
        <taxon>Talaromyces sect. Trachyspermi</taxon>
    </lineage>
</organism>
<dbReference type="GeneID" id="31001679"/>
<dbReference type="OrthoDB" id="4158087at2759"/>
<keyword evidence="2" id="KW-1185">Reference proteome</keyword>
<dbReference type="RefSeq" id="XP_020123493.1">
    <property type="nucleotide sequence ID" value="XM_020261641.1"/>
</dbReference>
<protein>
    <submittedName>
        <fullName evidence="1">Uncharacterized protein</fullName>
    </submittedName>
</protein>
<evidence type="ECO:0000313" key="2">
    <source>
        <dbReference type="Proteomes" id="UP000214365"/>
    </source>
</evidence>
<dbReference type="Proteomes" id="UP000214365">
    <property type="component" value="Unassembled WGS sequence"/>
</dbReference>
<reference evidence="1 2" key="1">
    <citation type="submission" date="2015-06" db="EMBL/GenBank/DDBJ databases">
        <title>Talaromyces atroroseus IBT 11181 draft genome.</title>
        <authorList>
            <person name="Rasmussen K.B."/>
            <person name="Rasmussen S."/>
            <person name="Petersen B."/>
            <person name="Sicheritz-Ponten T."/>
            <person name="Mortensen U.H."/>
            <person name="Thrane U."/>
        </authorList>
    </citation>
    <scope>NUCLEOTIDE SEQUENCE [LARGE SCALE GENOMIC DNA]</scope>
    <source>
        <strain evidence="1 2">IBT 11181</strain>
    </source>
</reference>
<accession>A0A1Q5QBQ0</accession>
<evidence type="ECO:0000313" key="1">
    <source>
        <dbReference type="EMBL" id="OKL63372.1"/>
    </source>
</evidence>
<dbReference type="PANTHER" id="PTHR37540">
    <property type="entry name" value="TRANSCRIPTION FACTOR (ACR-2), PUTATIVE-RELATED-RELATED"/>
    <property type="match status" value="1"/>
</dbReference>
<dbReference type="STRING" id="1441469.A0A1Q5QBQ0"/>
<gene>
    <name evidence="1" type="ORF">UA08_01924</name>
</gene>